<dbReference type="EMBL" id="BGZK01000415">
    <property type="protein sequence ID" value="GBP42271.1"/>
    <property type="molecule type" value="Genomic_DNA"/>
</dbReference>
<sequence>MSEIVFTHDGINAPDEVCRPRARRRGGRVYFEKRRRISTLVIDVCLRSCDLDSKKKKPVQPALLSREINQARIRSGETLSRP</sequence>
<name>A0A4C1VU71_EUMVA</name>
<protein>
    <submittedName>
        <fullName evidence="1">Uncharacterized protein</fullName>
    </submittedName>
</protein>
<dbReference type="AlphaFoldDB" id="A0A4C1VU71"/>
<reference evidence="1 2" key="1">
    <citation type="journal article" date="2019" name="Commun. Biol.">
        <title>The bagworm genome reveals a unique fibroin gene that provides high tensile strength.</title>
        <authorList>
            <person name="Kono N."/>
            <person name="Nakamura H."/>
            <person name="Ohtoshi R."/>
            <person name="Tomita M."/>
            <person name="Numata K."/>
            <person name="Arakawa K."/>
        </authorList>
    </citation>
    <scope>NUCLEOTIDE SEQUENCE [LARGE SCALE GENOMIC DNA]</scope>
</reference>
<dbReference type="Proteomes" id="UP000299102">
    <property type="component" value="Unassembled WGS sequence"/>
</dbReference>
<keyword evidence="2" id="KW-1185">Reference proteome</keyword>
<organism evidence="1 2">
    <name type="scientific">Eumeta variegata</name>
    <name type="common">Bagworm moth</name>
    <name type="synonym">Eumeta japonica</name>
    <dbReference type="NCBI Taxonomy" id="151549"/>
    <lineage>
        <taxon>Eukaryota</taxon>
        <taxon>Metazoa</taxon>
        <taxon>Ecdysozoa</taxon>
        <taxon>Arthropoda</taxon>
        <taxon>Hexapoda</taxon>
        <taxon>Insecta</taxon>
        <taxon>Pterygota</taxon>
        <taxon>Neoptera</taxon>
        <taxon>Endopterygota</taxon>
        <taxon>Lepidoptera</taxon>
        <taxon>Glossata</taxon>
        <taxon>Ditrysia</taxon>
        <taxon>Tineoidea</taxon>
        <taxon>Psychidae</taxon>
        <taxon>Oiketicinae</taxon>
        <taxon>Eumeta</taxon>
    </lineage>
</organism>
<comment type="caution">
    <text evidence="1">The sequence shown here is derived from an EMBL/GenBank/DDBJ whole genome shotgun (WGS) entry which is preliminary data.</text>
</comment>
<evidence type="ECO:0000313" key="1">
    <source>
        <dbReference type="EMBL" id="GBP42271.1"/>
    </source>
</evidence>
<gene>
    <name evidence="1" type="ORF">EVAR_16367_1</name>
</gene>
<evidence type="ECO:0000313" key="2">
    <source>
        <dbReference type="Proteomes" id="UP000299102"/>
    </source>
</evidence>
<accession>A0A4C1VU71</accession>
<proteinExistence type="predicted"/>